<feature type="transmembrane region" description="Helical" evidence="7">
    <location>
        <begin position="188"/>
        <end position="208"/>
    </location>
</feature>
<comment type="subcellular location">
    <subcellularLocation>
        <location evidence="7">Cell membrane</location>
        <topology evidence="7">Multi-pass membrane protein</topology>
    </subcellularLocation>
    <subcellularLocation>
        <location evidence="1">Endomembrane system</location>
        <topology evidence="1">Multi-pass membrane protein</topology>
    </subcellularLocation>
</comment>
<keyword evidence="3" id="KW-0533">Nickel</keyword>
<evidence type="ECO:0000256" key="5">
    <source>
        <dbReference type="ARBA" id="ARBA00022989"/>
    </source>
</evidence>
<protein>
    <recommendedName>
        <fullName evidence="7">Nickel/cobalt efflux system</fullName>
    </recommendedName>
</protein>
<evidence type="ECO:0000256" key="4">
    <source>
        <dbReference type="ARBA" id="ARBA00022692"/>
    </source>
</evidence>
<dbReference type="Pfam" id="PF03824">
    <property type="entry name" value="NicO"/>
    <property type="match status" value="1"/>
</dbReference>
<name>A0ABW5RGA0_9BACL</name>
<evidence type="ECO:0000313" key="8">
    <source>
        <dbReference type="EMBL" id="MFD2673686.1"/>
    </source>
</evidence>
<proteinExistence type="inferred from homology"/>
<dbReference type="PANTHER" id="PTHR33876">
    <property type="entry name" value="UNNAMED PRODUCT"/>
    <property type="match status" value="1"/>
</dbReference>
<gene>
    <name evidence="8" type="ORF">ACFSUC_19220</name>
</gene>
<organism evidence="8 9">
    <name type="scientific">Marinicrinis sediminis</name>
    <dbReference type="NCBI Taxonomy" id="1652465"/>
    <lineage>
        <taxon>Bacteria</taxon>
        <taxon>Bacillati</taxon>
        <taxon>Bacillota</taxon>
        <taxon>Bacilli</taxon>
        <taxon>Bacillales</taxon>
        <taxon>Paenibacillaceae</taxon>
    </lineage>
</organism>
<dbReference type="InterPro" id="IPR011541">
    <property type="entry name" value="Ni/Co_transpt_high_affinity"/>
</dbReference>
<feature type="transmembrane region" description="Helical" evidence="7">
    <location>
        <begin position="117"/>
        <end position="138"/>
    </location>
</feature>
<evidence type="ECO:0000256" key="7">
    <source>
        <dbReference type="RuleBase" id="RU362101"/>
    </source>
</evidence>
<sequence>MEASLWSLLLLGFGLGIKHAIEPDHVIAVSTIASRSKKLSQSSMAGVFWGIGHSVTMLIVGMVLIISKFQLPETWVSTMEIAVGLMIIYFGLTSMWAHRHQVSAQAGETGISPRSQWYRSIFIGTVHGLAGSAALVLLTLATVDTWWQGALYMLIFGGGTVAGMFLFTTLLGMPFVMSQRWTGFHRSFVRWTGTLSMLFGVYYIYAVMA</sequence>
<evidence type="ECO:0000256" key="6">
    <source>
        <dbReference type="ARBA" id="ARBA00023136"/>
    </source>
</evidence>
<feature type="transmembrane region" description="Helical" evidence="7">
    <location>
        <begin position="78"/>
        <end position="97"/>
    </location>
</feature>
<evidence type="ECO:0000313" key="9">
    <source>
        <dbReference type="Proteomes" id="UP001597497"/>
    </source>
</evidence>
<feature type="transmembrane region" description="Helical" evidence="7">
    <location>
        <begin position="44"/>
        <end position="66"/>
    </location>
</feature>
<dbReference type="Proteomes" id="UP001597497">
    <property type="component" value="Unassembled WGS sequence"/>
</dbReference>
<accession>A0ABW5RGA0</accession>
<evidence type="ECO:0000256" key="2">
    <source>
        <dbReference type="ARBA" id="ARBA00022448"/>
    </source>
</evidence>
<keyword evidence="5 7" id="KW-1133">Transmembrane helix</keyword>
<dbReference type="RefSeq" id="WP_379931269.1">
    <property type="nucleotide sequence ID" value="NZ_JBHUMM010000045.1"/>
</dbReference>
<comment type="similarity">
    <text evidence="7">Belongs to the NiCoT transporter (TC 2.A.52) family.</text>
</comment>
<keyword evidence="2 7" id="KW-0813">Transport</keyword>
<dbReference type="InterPro" id="IPR052776">
    <property type="entry name" value="Chloro_ReproSupport/MetalTrans"/>
</dbReference>
<feature type="transmembrane region" description="Helical" evidence="7">
    <location>
        <begin position="150"/>
        <end position="176"/>
    </location>
</feature>
<dbReference type="PANTHER" id="PTHR33876:SF4">
    <property type="entry name" value="CHLOROPLAST PROTEIN FOR GROWTH AND FERTILITY 2"/>
    <property type="match status" value="1"/>
</dbReference>
<reference evidence="9" key="1">
    <citation type="journal article" date="2019" name="Int. J. Syst. Evol. Microbiol.">
        <title>The Global Catalogue of Microorganisms (GCM) 10K type strain sequencing project: providing services to taxonomists for standard genome sequencing and annotation.</title>
        <authorList>
            <consortium name="The Broad Institute Genomics Platform"/>
            <consortium name="The Broad Institute Genome Sequencing Center for Infectious Disease"/>
            <person name="Wu L."/>
            <person name="Ma J."/>
        </authorList>
    </citation>
    <scope>NUCLEOTIDE SEQUENCE [LARGE SCALE GENOMIC DNA]</scope>
    <source>
        <strain evidence="9">KCTC 33676</strain>
    </source>
</reference>
<evidence type="ECO:0000256" key="3">
    <source>
        <dbReference type="ARBA" id="ARBA00022596"/>
    </source>
</evidence>
<dbReference type="EMBL" id="JBHUMM010000045">
    <property type="protein sequence ID" value="MFD2673686.1"/>
    <property type="molecule type" value="Genomic_DNA"/>
</dbReference>
<comment type="caution">
    <text evidence="8">The sequence shown here is derived from an EMBL/GenBank/DDBJ whole genome shotgun (WGS) entry which is preliminary data.</text>
</comment>
<keyword evidence="6 7" id="KW-0472">Membrane</keyword>
<evidence type="ECO:0000256" key="1">
    <source>
        <dbReference type="ARBA" id="ARBA00004127"/>
    </source>
</evidence>
<keyword evidence="4 7" id="KW-0812">Transmembrane</keyword>
<keyword evidence="9" id="KW-1185">Reference proteome</keyword>